<dbReference type="Pfam" id="PF03729">
    <property type="entry name" value="DUF308"/>
    <property type="match status" value="1"/>
</dbReference>
<feature type="transmembrane region" description="Helical" evidence="2">
    <location>
        <begin position="80"/>
        <end position="99"/>
    </location>
</feature>
<feature type="transmembrane region" description="Helical" evidence="2">
    <location>
        <begin position="159"/>
        <end position="182"/>
    </location>
</feature>
<reference evidence="3" key="2">
    <citation type="submission" date="2021-09" db="EMBL/GenBank/DDBJ databases">
        <authorList>
            <person name="Gilroy R."/>
        </authorList>
    </citation>
    <scope>NUCLEOTIDE SEQUENCE</scope>
    <source>
        <strain evidence="3">ChiGjej5B5-7349</strain>
    </source>
</reference>
<organism evidence="3 4">
    <name type="scientific">Brevibacterium senegalense</name>
    <dbReference type="NCBI Taxonomy" id="1033736"/>
    <lineage>
        <taxon>Bacteria</taxon>
        <taxon>Bacillati</taxon>
        <taxon>Actinomycetota</taxon>
        <taxon>Actinomycetes</taxon>
        <taxon>Micrococcales</taxon>
        <taxon>Brevibacteriaceae</taxon>
        <taxon>Brevibacterium</taxon>
    </lineage>
</organism>
<keyword evidence="2" id="KW-1133">Transmembrane helix</keyword>
<gene>
    <name evidence="3" type="ORF">K8V08_08740</name>
</gene>
<feature type="transmembrane region" description="Helical" evidence="2">
    <location>
        <begin position="54"/>
        <end position="73"/>
    </location>
</feature>
<evidence type="ECO:0000256" key="2">
    <source>
        <dbReference type="SAM" id="Phobius"/>
    </source>
</evidence>
<name>A0A921MFN4_9MICO</name>
<dbReference type="AlphaFoldDB" id="A0A921MFN4"/>
<keyword evidence="2" id="KW-0472">Membrane</keyword>
<dbReference type="Proteomes" id="UP000784435">
    <property type="component" value="Unassembled WGS sequence"/>
</dbReference>
<dbReference type="EMBL" id="DYUK01000186">
    <property type="protein sequence ID" value="HJG80484.1"/>
    <property type="molecule type" value="Genomic_DNA"/>
</dbReference>
<feature type="transmembrane region" description="Helical" evidence="2">
    <location>
        <begin position="105"/>
        <end position="124"/>
    </location>
</feature>
<dbReference type="InterPro" id="IPR005325">
    <property type="entry name" value="DUF308_memb"/>
</dbReference>
<feature type="transmembrane region" description="Helical" evidence="2">
    <location>
        <begin position="136"/>
        <end position="153"/>
    </location>
</feature>
<evidence type="ECO:0000313" key="4">
    <source>
        <dbReference type="Proteomes" id="UP000784435"/>
    </source>
</evidence>
<sequence>MTSRPDSTPQRSLGTWMVIRGGLAVVFGLATVFWPREQIGSPANLNITVDTADYLLLAYLILHGLLVLAQGLGTRTDMRMPLLGQAVVVIPGVLFLLVADAPSQLRAAIAVWALLHGLLELWIWRGHRDEGMSSDFLITGGIHVLLGVILFAGTDMNALSVLGFTGAVALVAGVFSIVGGVARRSGRSQTHPEDEYADTAGGDEP</sequence>
<feature type="transmembrane region" description="Helical" evidence="2">
    <location>
        <begin position="12"/>
        <end position="34"/>
    </location>
</feature>
<evidence type="ECO:0000256" key="1">
    <source>
        <dbReference type="SAM" id="MobiDB-lite"/>
    </source>
</evidence>
<comment type="caution">
    <text evidence="3">The sequence shown here is derived from an EMBL/GenBank/DDBJ whole genome shotgun (WGS) entry which is preliminary data.</text>
</comment>
<proteinExistence type="predicted"/>
<accession>A0A921MFN4</accession>
<protein>
    <recommendedName>
        <fullName evidence="5">DUF308 domain-containing protein</fullName>
    </recommendedName>
</protein>
<evidence type="ECO:0000313" key="3">
    <source>
        <dbReference type="EMBL" id="HJG80484.1"/>
    </source>
</evidence>
<keyword evidence="2" id="KW-0812">Transmembrane</keyword>
<evidence type="ECO:0008006" key="5">
    <source>
        <dbReference type="Google" id="ProtNLM"/>
    </source>
</evidence>
<feature type="compositionally biased region" description="Acidic residues" evidence="1">
    <location>
        <begin position="195"/>
        <end position="205"/>
    </location>
</feature>
<feature type="region of interest" description="Disordered" evidence="1">
    <location>
        <begin position="185"/>
        <end position="205"/>
    </location>
</feature>
<reference evidence="3" key="1">
    <citation type="journal article" date="2021" name="PeerJ">
        <title>Extensive microbial diversity within the chicken gut microbiome revealed by metagenomics and culture.</title>
        <authorList>
            <person name="Gilroy R."/>
            <person name="Ravi A."/>
            <person name="Getino M."/>
            <person name="Pursley I."/>
            <person name="Horton D.L."/>
            <person name="Alikhan N.F."/>
            <person name="Baker D."/>
            <person name="Gharbi K."/>
            <person name="Hall N."/>
            <person name="Watson M."/>
            <person name="Adriaenssens E.M."/>
            <person name="Foster-Nyarko E."/>
            <person name="Jarju S."/>
            <person name="Secka A."/>
            <person name="Antonio M."/>
            <person name="Oren A."/>
            <person name="Chaudhuri R.R."/>
            <person name="La Ragione R."/>
            <person name="Hildebrand F."/>
            <person name="Pallen M.J."/>
        </authorList>
    </citation>
    <scope>NUCLEOTIDE SEQUENCE</scope>
    <source>
        <strain evidence="3">ChiGjej5B5-7349</strain>
    </source>
</reference>